<dbReference type="CDD" id="cd16504">
    <property type="entry name" value="RING-HC_COP1"/>
    <property type="match status" value="1"/>
</dbReference>
<dbReference type="EMBL" id="UFQT01000006">
    <property type="protein sequence ID" value="SSX17424.1"/>
    <property type="molecule type" value="Genomic_DNA"/>
</dbReference>
<dbReference type="InterPro" id="IPR015943">
    <property type="entry name" value="WD40/YVTN_repeat-like_dom_sf"/>
</dbReference>
<evidence type="ECO:0000256" key="6">
    <source>
        <dbReference type="PROSITE-ProRule" id="PRU00175"/>
    </source>
</evidence>
<dbReference type="VEuPathDB" id="VectorBase:CSON013668"/>
<keyword evidence="3" id="KW-0677">Repeat</keyword>
<proteinExistence type="predicted"/>
<organism evidence="11">
    <name type="scientific">Culicoides sonorensis</name>
    <name type="common">Biting midge</name>
    <dbReference type="NCBI Taxonomy" id="179676"/>
    <lineage>
        <taxon>Eukaryota</taxon>
        <taxon>Metazoa</taxon>
        <taxon>Ecdysozoa</taxon>
        <taxon>Arthropoda</taxon>
        <taxon>Hexapoda</taxon>
        <taxon>Insecta</taxon>
        <taxon>Pterygota</taxon>
        <taxon>Neoptera</taxon>
        <taxon>Endopterygota</taxon>
        <taxon>Diptera</taxon>
        <taxon>Nematocera</taxon>
        <taxon>Chironomoidea</taxon>
        <taxon>Ceratopogonidae</taxon>
        <taxon>Ceratopogoninae</taxon>
        <taxon>Culicoides</taxon>
        <taxon>Monoculicoides</taxon>
    </lineage>
</organism>
<feature type="repeat" description="WD" evidence="7">
    <location>
        <begin position="406"/>
        <end position="448"/>
    </location>
</feature>
<dbReference type="GO" id="GO:0061630">
    <property type="term" value="F:ubiquitin protein ligase activity"/>
    <property type="evidence" value="ECO:0007669"/>
    <property type="project" value="InterPro"/>
</dbReference>
<feature type="region of interest" description="Disordered" evidence="9">
    <location>
        <begin position="185"/>
        <end position="210"/>
    </location>
</feature>
<feature type="coiled-coil region" evidence="8">
    <location>
        <begin position="105"/>
        <end position="132"/>
    </location>
</feature>
<dbReference type="InterPro" id="IPR042755">
    <property type="entry name" value="COP1"/>
</dbReference>
<sequence length="626" mass="71720">MNSQSMDNMYTCPICFNFIQDGHITSCGHSFCYNCITQTFEQSKRCPICNTVLLKDHIIPNLMLNEIVQKFKLEKELETRIREGNFHQDNLIKEAISQTTRNLSLADIEHLLQMLNEKKLEMQIESDAIQNKLLLAFLNHLLRGKVEVHKQIQKQIIQIEEDINLIKTFLDVSIENSALNDNLTSSTSHEDLVEQDEPEQQSLEEAETSEKVPTIEQSMSILAGFNKPVQTKTFARFILRKKRIFSHFEDFARIYFECRERCVDPIVNVDQTKNSSELSEIDPGLDNFRESLVKFSKYTDLRCLATLSYSNDFNLASTIVSSVEFDKDNEYFAVAGVTKRIKIFDFYSAIRDANVDIKYPVYEMQCNSKISCVSWNNFLKEILASSDYEGIVTIWDVQTGTRKQTLQEHDKRCWSVDFNEIDTRLLVSGSDDARVKFWSLNCSHSISTLEAKANVCCVKFNPASSTHLAIGSADHNVHYYDLRQMREPLCMFKGHKKAVSYVKFLNSNELVSAGTDGQLKLWDITQSGPCKRSFFGHINEKNFVGLATNGNSYIACGSEDNSLSLYYKNLPTQLFSYKFTNTDFTNGYETNNTNDSEFVSAVCWRRTNDVLMAGNSKGIIKILELY</sequence>
<keyword evidence="4 6" id="KW-0863">Zinc-finger</keyword>
<dbReference type="GO" id="GO:0008270">
    <property type="term" value="F:zinc ion binding"/>
    <property type="evidence" value="ECO:0007669"/>
    <property type="project" value="UniProtKB-KW"/>
</dbReference>
<dbReference type="PANTHER" id="PTHR44080">
    <property type="entry name" value="E3 UBIQUITIN-PROTEIN LIGASE COP1"/>
    <property type="match status" value="1"/>
</dbReference>
<evidence type="ECO:0000256" key="8">
    <source>
        <dbReference type="SAM" id="Coils"/>
    </source>
</evidence>
<dbReference type="PRINTS" id="PR00320">
    <property type="entry name" value="GPROTEINBRPT"/>
</dbReference>
<dbReference type="InterPro" id="IPR017907">
    <property type="entry name" value="Znf_RING_CS"/>
</dbReference>
<evidence type="ECO:0000313" key="11">
    <source>
        <dbReference type="EMBL" id="SSX17424.1"/>
    </source>
</evidence>
<dbReference type="InterPro" id="IPR020472">
    <property type="entry name" value="WD40_PAC1"/>
</dbReference>
<reference evidence="11" key="1">
    <citation type="submission" date="2018-07" db="EMBL/GenBank/DDBJ databases">
        <authorList>
            <person name="Quirk P.G."/>
            <person name="Krulwich T.A."/>
        </authorList>
    </citation>
    <scope>NUCLEOTIDE SEQUENCE</scope>
</reference>
<name>A0A336LHD4_CULSO</name>
<dbReference type="Gene3D" id="2.130.10.10">
    <property type="entry name" value="YVTN repeat-like/Quinoprotein amine dehydrogenase"/>
    <property type="match status" value="1"/>
</dbReference>
<protein>
    <submittedName>
        <fullName evidence="11">CSON013668 protein</fullName>
    </submittedName>
</protein>
<evidence type="ECO:0000259" key="10">
    <source>
        <dbReference type="PROSITE" id="PS50089"/>
    </source>
</evidence>
<dbReference type="Gene3D" id="3.30.40.10">
    <property type="entry name" value="Zinc/RING finger domain, C3HC4 (zinc finger)"/>
    <property type="match status" value="1"/>
</dbReference>
<feature type="repeat" description="WD" evidence="7">
    <location>
        <begin position="492"/>
        <end position="524"/>
    </location>
</feature>
<feature type="compositionally biased region" description="Acidic residues" evidence="9">
    <location>
        <begin position="193"/>
        <end position="207"/>
    </location>
</feature>
<dbReference type="InterPro" id="IPR001841">
    <property type="entry name" value="Znf_RING"/>
</dbReference>
<dbReference type="PROSITE" id="PS00518">
    <property type="entry name" value="ZF_RING_1"/>
    <property type="match status" value="1"/>
</dbReference>
<dbReference type="GO" id="GO:0043161">
    <property type="term" value="P:proteasome-mediated ubiquitin-dependent protein catabolic process"/>
    <property type="evidence" value="ECO:0007669"/>
    <property type="project" value="TreeGrafter"/>
</dbReference>
<evidence type="ECO:0000256" key="4">
    <source>
        <dbReference type="ARBA" id="ARBA00022771"/>
    </source>
</evidence>
<dbReference type="SMART" id="SM00320">
    <property type="entry name" value="WD40"/>
    <property type="match status" value="7"/>
</dbReference>
<dbReference type="SUPFAM" id="SSF50978">
    <property type="entry name" value="WD40 repeat-like"/>
    <property type="match status" value="1"/>
</dbReference>
<dbReference type="PROSITE" id="PS50082">
    <property type="entry name" value="WD_REPEATS_2"/>
    <property type="match status" value="2"/>
</dbReference>
<evidence type="ECO:0000256" key="7">
    <source>
        <dbReference type="PROSITE-ProRule" id="PRU00221"/>
    </source>
</evidence>
<dbReference type="Pfam" id="PF00400">
    <property type="entry name" value="WD40"/>
    <property type="match status" value="3"/>
</dbReference>
<keyword evidence="2" id="KW-0479">Metal-binding</keyword>
<dbReference type="Pfam" id="PF13923">
    <property type="entry name" value="zf-C3HC4_2"/>
    <property type="match status" value="1"/>
</dbReference>
<evidence type="ECO:0000256" key="9">
    <source>
        <dbReference type="SAM" id="MobiDB-lite"/>
    </source>
</evidence>
<keyword evidence="5" id="KW-0862">Zinc</keyword>
<keyword evidence="8" id="KW-0175">Coiled coil</keyword>
<evidence type="ECO:0000256" key="1">
    <source>
        <dbReference type="ARBA" id="ARBA00022574"/>
    </source>
</evidence>
<evidence type="ECO:0000256" key="5">
    <source>
        <dbReference type="ARBA" id="ARBA00022833"/>
    </source>
</evidence>
<dbReference type="InterPro" id="IPR013083">
    <property type="entry name" value="Znf_RING/FYVE/PHD"/>
</dbReference>
<keyword evidence="1 7" id="KW-0853">WD repeat</keyword>
<dbReference type="SUPFAM" id="SSF57850">
    <property type="entry name" value="RING/U-box"/>
    <property type="match status" value="1"/>
</dbReference>
<dbReference type="PROSITE" id="PS00678">
    <property type="entry name" value="WD_REPEATS_1"/>
    <property type="match status" value="1"/>
</dbReference>
<dbReference type="AlphaFoldDB" id="A0A336LHD4"/>
<dbReference type="PROSITE" id="PS50294">
    <property type="entry name" value="WD_REPEATS_REGION"/>
    <property type="match status" value="2"/>
</dbReference>
<dbReference type="InterPro" id="IPR019775">
    <property type="entry name" value="WD40_repeat_CS"/>
</dbReference>
<feature type="domain" description="RING-type" evidence="10">
    <location>
        <begin position="12"/>
        <end position="50"/>
    </location>
</feature>
<evidence type="ECO:0000256" key="3">
    <source>
        <dbReference type="ARBA" id="ARBA00022737"/>
    </source>
</evidence>
<dbReference type="PROSITE" id="PS50089">
    <property type="entry name" value="ZF_RING_2"/>
    <property type="match status" value="1"/>
</dbReference>
<dbReference type="SMART" id="SM00184">
    <property type="entry name" value="RING"/>
    <property type="match status" value="1"/>
</dbReference>
<dbReference type="PANTHER" id="PTHR44080:SF1">
    <property type="entry name" value="E3 UBIQUITIN-PROTEIN LIGASE COP1"/>
    <property type="match status" value="1"/>
</dbReference>
<dbReference type="InterPro" id="IPR036322">
    <property type="entry name" value="WD40_repeat_dom_sf"/>
</dbReference>
<gene>
    <name evidence="11" type="primary">CSON013668</name>
</gene>
<dbReference type="InterPro" id="IPR001680">
    <property type="entry name" value="WD40_rpt"/>
</dbReference>
<evidence type="ECO:0000256" key="2">
    <source>
        <dbReference type="ARBA" id="ARBA00022723"/>
    </source>
</evidence>
<accession>A0A336LHD4</accession>